<feature type="transmembrane region" description="Helical" evidence="5">
    <location>
        <begin position="157"/>
        <end position="177"/>
    </location>
</feature>
<dbReference type="InterPro" id="IPR017981">
    <property type="entry name" value="GPCR_2-like_7TM"/>
</dbReference>
<dbReference type="GO" id="GO:0007166">
    <property type="term" value="P:cell surface receptor signaling pathway"/>
    <property type="evidence" value="ECO:0007669"/>
    <property type="project" value="InterPro"/>
</dbReference>
<keyword evidence="6" id="KW-0732">Signal</keyword>
<evidence type="ECO:0000256" key="2">
    <source>
        <dbReference type="ARBA" id="ARBA00022692"/>
    </source>
</evidence>
<dbReference type="InterPro" id="IPR000832">
    <property type="entry name" value="GPCR_2_secretin-like"/>
</dbReference>
<dbReference type="InterPro" id="IPR041426">
    <property type="entry name" value="Mos1_HTH"/>
</dbReference>
<sequence>MTRKIELFLLFAILINNVTGDPEEPFCCKPGQGVLEDVSNVCVDVEHNVTSKTKLSCKKVDLLPISFLNFTVMDDGSLLMFIDGMEPPPVDKENFCVANETTNSTETVLVLCADEEVKIIDDNVLAYCMLVSVVFLSLTVFVYCILPEMRDVQGKSLINFCISLAIGLCILSFMRILEFSDMGLCAARGFFVYFFLLTSFFWTNAISIQILINIRRSSVADYGWNTFIWYALYAWGVPAVLTVCMAIVNFHPGRHPKPGIGLNTCWFYSKKQQWQYMYSVMTILILANICIFVHISLQVCKQSFSSNHIKALRYKVKMLFKPEKKLTDVYGEGVLTVRQCQNCFAKFLSGNFDVEDAPRSGRPVEANKDAIKALVDVNRRITTREIGLRLNLSNLSKVIGTLSRAYVYFTILKTFCVNK</sequence>
<evidence type="ECO:0000256" key="4">
    <source>
        <dbReference type="ARBA" id="ARBA00023136"/>
    </source>
</evidence>
<feature type="transmembrane region" description="Helical" evidence="5">
    <location>
        <begin position="124"/>
        <end position="145"/>
    </location>
</feature>
<dbReference type="CDD" id="cd15039">
    <property type="entry name" value="7tmB3_Methuselah-like"/>
    <property type="match status" value="1"/>
</dbReference>
<dbReference type="GO" id="GO:0008528">
    <property type="term" value="F:G protein-coupled peptide receptor activity"/>
    <property type="evidence" value="ECO:0007669"/>
    <property type="project" value="TreeGrafter"/>
</dbReference>
<dbReference type="Gene3D" id="1.20.1070.10">
    <property type="entry name" value="Rhodopsin 7-helix transmembrane proteins"/>
    <property type="match status" value="1"/>
</dbReference>
<keyword evidence="4 5" id="KW-0472">Membrane</keyword>
<feature type="transmembrane region" description="Helical" evidence="5">
    <location>
        <begin position="276"/>
        <end position="297"/>
    </location>
</feature>
<dbReference type="Proteomes" id="UP001153954">
    <property type="component" value="Unassembled WGS sequence"/>
</dbReference>
<dbReference type="GO" id="GO:0005886">
    <property type="term" value="C:plasma membrane"/>
    <property type="evidence" value="ECO:0007669"/>
    <property type="project" value="TreeGrafter"/>
</dbReference>
<keyword evidence="9" id="KW-1185">Reference proteome</keyword>
<evidence type="ECO:0000256" key="6">
    <source>
        <dbReference type="SAM" id="SignalP"/>
    </source>
</evidence>
<dbReference type="Pfam" id="PF17906">
    <property type="entry name" value="HTH_48"/>
    <property type="match status" value="1"/>
</dbReference>
<dbReference type="SUPFAM" id="SSF81321">
    <property type="entry name" value="Family A G protein-coupled receptor-like"/>
    <property type="match status" value="1"/>
</dbReference>
<gene>
    <name evidence="8" type="ORF">EEDITHA_LOCUS10023</name>
</gene>
<evidence type="ECO:0000256" key="1">
    <source>
        <dbReference type="ARBA" id="ARBA00004141"/>
    </source>
</evidence>
<comment type="caution">
    <text evidence="8">The sequence shown here is derived from an EMBL/GenBank/DDBJ whole genome shotgun (WGS) entry which is preliminary data.</text>
</comment>
<comment type="subcellular location">
    <subcellularLocation>
        <location evidence="1">Membrane</location>
        <topology evidence="1">Multi-pass membrane protein</topology>
    </subcellularLocation>
</comment>
<evidence type="ECO:0000256" key="3">
    <source>
        <dbReference type="ARBA" id="ARBA00022989"/>
    </source>
</evidence>
<evidence type="ECO:0000313" key="9">
    <source>
        <dbReference type="Proteomes" id="UP001153954"/>
    </source>
</evidence>
<evidence type="ECO:0000313" key="8">
    <source>
        <dbReference type="EMBL" id="CAH2094461.1"/>
    </source>
</evidence>
<reference evidence="8" key="1">
    <citation type="submission" date="2022-03" db="EMBL/GenBank/DDBJ databases">
        <authorList>
            <person name="Tunstrom K."/>
        </authorList>
    </citation>
    <scope>NUCLEOTIDE SEQUENCE</scope>
</reference>
<feature type="transmembrane region" description="Helical" evidence="5">
    <location>
        <begin position="189"/>
        <end position="214"/>
    </location>
</feature>
<name>A0AAU9U922_EUPED</name>
<dbReference type="AlphaFoldDB" id="A0AAU9U922"/>
<accession>A0AAU9U922</accession>
<organism evidence="8 9">
    <name type="scientific">Euphydryas editha</name>
    <name type="common">Edith's checkerspot</name>
    <dbReference type="NCBI Taxonomy" id="104508"/>
    <lineage>
        <taxon>Eukaryota</taxon>
        <taxon>Metazoa</taxon>
        <taxon>Ecdysozoa</taxon>
        <taxon>Arthropoda</taxon>
        <taxon>Hexapoda</taxon>
        <taxon>Insecta</taxon>
        <taxon>Pterygota</taxon>
        <taxon>Neoptera</taxon>
        <taxon>Endopterygota</taxon>
        <taxon>Lepidoptera</taxon>
        <taxon>Glossata</taxon>
        <taxon>Ditrysia</taxon>
        <taxon>Papilionoidea</taxon>
        <taxon>Nymphalidae</taxon>
        <taxon>Nymphalinae</taxon>
        <taxon>Euphydryas</taxon>
    </lineage>
</organism>
<proteinExistence type="predicted"/>
<keyword evidence="2 5" id="KW-0812">Transmembrane</keyword>
<dbReference type="EMBL" id="CAKOGL010000014">
    <property type="protein sequence ID" value="CAH2094461.1"/>
    <property type="molecule type" value="Genomic_DNA"/>
</dbReference>
<evidence type="ECO:0000259" key="7">
    <source>
        <dbReference type="PROSITE" id="PS50261"/>
    </source>
</evidence>
<feature type="transmembrane region" description="Helical" evidence="5">
    <location>
        <begin position="226"/>
        <end position="248"/>
    </location>
</feature>
<evidence type="ECO:0000256" key="5">
    <source>
        <dbReference type="SAM" id="Phobius"/>
    </source>
</evidence>
<keyword evidence="3 5" id="KW-1133">Transmembrane helix</keyword>
<dbReference type="PANTHER" id="PTHR47154">
    <property type="entry name" value="G-PROTEIN COUPLED RECEPTOR MTH-RELATED"/>
    <property type="match status" value="1"/>
</dbReference>
<feature type="chain" id="PRO_5043605869" description="G-protein coupled receptors family 2 profile 2 domain-containing protein" evidence="6">
    <location>
        <begin position="21"/>
        <end position="419"/>
    </location>
</feature>
<protein>
    <recommendedName>
        <fullName evidence="7">G-protein coupled receptors family 2 profile 2 domain-containing protein</fullName>
    </recommendedName>
</protein>
<dbReference type="InterPro" id="IPR051384">
    <property type="entry name" value="Mth_GPCR"/>
</dbReference>
<dbReference type="PANTHER" id="PTHR47154:SF2">
    <property type="entry name" value="G-PROTEIN COUPLED RECEPTOR MTH-RELATED"/>
    <property type="match status" value="1"/>
</dbReference>
<dbReference type="PROSITE" id="PS50261">
    <property type="entry name" value="G_PROTEIN_RECEP_F2_4"/>
    <property type="match status" value="1"/>
</dbReference>
<feature type="domain" description="G-protein coupled receptors family 2 profile 2" evidence="7">
    <location>
        <begin position="121"/>
        <end position="297"/>
    </location>
</feature>
<dbReference type="Pfam" id="PF00002">
    <property type="entry name" value="7tm_2"/>
    <property type="match status" value="1"/>
</dbReference>
<feature type="signal peptide" evidence="6">
    <location>
        <begin position="1"/>
        <end position="20"/>
    </location>
</feature>